<dbReference type="STRING" id="926562.Oweho_0168"/>
<dbReference type="EMBL" id="CP003156">
    <property type="protein sequence ID" value="AEV31190.1"/>
    <property type="molecule type" value="Genomic_DNA"/>
</dbReference>
<proteinExistence type="predicted"/>
<reference evidence="1 2" key="1">
    <citation type="journal article" date="2012" name="Stand. Genomic Sci.">
        <title>Genome sequence of the orange-pigmented seawater bacterium Owenweeksia hongkongensis type strain (UST20020801(T)).</title>
        <authorList>
            <person name="Riedel T."/>
            <person name="Held B."/>
            <person name="Nolan M."/>
            <person name="Lucas S."/>
            <person name="Lapidus A."/>
            <person name="Tice H."/>
            <person name="Del Rio T.G."/>
            <person name="Cheng J.F."/>
            <person name="Han C."/>
            <person name="Tapia R."/>
            <person name="Goodwin L.A."/>
            <person name="Pitluck S."/>
            <person name="Liolios K."/>
            <person name="Mavromatis K."/>
            <person name="Pagani I."/>
            <person name="Ivanova N."/>
            <person name="Mikhailova N."/>
            <person name="Pati A."/>
            <person name="Chen A."/>
            <person name="Palaniappan K."/>
            <person name="Rohde M."/>
            <person name="Tindall B.J."/>
            <person name="Detter J.C."/>
            <person name="Goker M."/>
            <person name="Woyke T."/>
            <person name="Bristow J."/>
            <person name="Eisen J.A."/>
            <person name="Markowitz V."/>
            <person name="Hugenholtz P."/>
            <person name="Klenk H.P."/>
            <person name="Kyrpides N.C."/>
        </authorList>
    </citation>
    <scope>NUCLEOTIDE SEQUENCE</scope>
    <source>
        <strain evidence="2">DSM 17368 / JCM 12287 / NRRL B-23963</strain>
    </source>
</reference>
<sequence>MVIRALTFILTYFIISSCFNQSEDKHEIERKEITPDSIISETIQTKLRSQISEPFKVSNIDRLNFTSGGGHYGKQNELCDSLENDLFGIYYLIDENSSYNSGSPVGGTITVHINGKMTSWRSDDTTQTIWKIHLISDVISVWDSLKVGLTKNKIVKFGQVNNGLCIEKEGFDYLCDFGNFSAIYKFENDTLTELTVTRNCKNQQE</sequence>
<gene>
    <name evidence="1" type="ordered locus">Oweho_0168</name>
</gene>
<keyword evidence="2" id="KW-1185">Reference proteome</keyword>
<dbReference type="Proteomes" id="UP000005631">
    <property type="component" value="Chromosome"/>
</dbReference>
<evidence type="ECO:0000313" key="2">
    <source>
        <dbReference type="Proteomes" id="UP000005631"/>
    </source>
</evidence>
<evidence type="ECO:0000313" key="1">
    <source>
        <dbReference type="EMBL" id="AEV31190.1"/>
    </source>
</evidence>
<accession>G8R6P7</accession>
<evidence type="ECO:0008006" key="3">
    <source>
        <dbReference type="Google" id="ProtNLM"/>
    </source>
</evidence>
<dbReference type="KEGG" id="oho:Oweho_0168"/>
<protein>
    <recommendedName>
        <fullName evidence="3">Lipoprotein</fullName>
    </recommendedName>
</protein>
<dbReference type="AlphaFoldDB" id="G8R6P7"/>
<dbReference type="HOGENOM" id="CLU_1336397_0_0_10"/>
<dbReference type="PROSITE" id="PS51257">
    <property type="entry name" value="PROKAR_LIPOPROTEIN"/>
    <property type="match status" value="1"/>
</dbReference>
<name>G8R6P7_OWEHD</name>
<organism evidence="1 2">
    <name type="scientific">Owenweeksia hongkongensis (strain DSM 17368 / CIP 108786 / JCM 12287 / NRRL B-23963 / UST20020801)</name>
    <dbReference type="NCBI Taxonomy" id="926562"/>
    <lineage>
        <taxon>Bacteria</taxon>
        <taxon>Pseudomonadati</taxon>
        <taxon>Bacteroidota</taxon>
        <taxon>Flavobacteriia</taxon>
        <taxon>Flavobacteriales</taxon>
        <taxon>Owenweeksiaceae</taxon>
        <taxon>Owenweeksia</taxon>
    </lineage>
</organism>